<dbReference type="NCBIfam" id="TIGR00482">
    <property type="entry name" value="nicotinate (nicotinamide) nucleotide adenylyltransferase"/>
    <property type="match status" value="1"/>
</dbReference>
<dbReference type="EC" id="2.7.7.18" evidence="11"/>
<evidence type="ECO:0000259" key="12">
    <source>
        <dbReference type="Pfam" id="PF01467"/>
    </source>
</evidence>
<dbReference type="NCBIfam" id="NF000840">
    <property type="entry name" value="PRK00071.1-3"/>
    <property type="match status" value="1"/>
</dbReference>
<dbReference type="NCBIfam" id="TIGR00125">
    <property type="entry name" value="cyt_tran_rel"/>
    <property type="match status" value="1"/>
</dbReference>
<dbReference type="HAMAP" id="MF_00244">
    <property type="entry name" value="NaMN_adenylyltr"/>
    <property type="match status" value="1"/>
</dbReference>
<name>A0A1V3NLE0_9GAMM</name>
<dbReference type="CDD" id="cd02165">
    <property type="entry name" value="NMNAT"/>
    <property type="match status" value="1"/>
</dbReference>
<dbReference type="RefSeq" id="WP_077278206.1">
    <property type="nucleotide sequence ID" value="NZ_MVBK01000034.1"/>
</dbReference>
<dbReference type="InterPro" id="IPR005248">
    <property type="entry name" value="NadD/NMNAT"/>
</dbReference>
<organism evidence="13 14">
    <name type="scientific">Thioalkalivibrio denitrificans</name>
    <dbReference type="NCBI Taxonomy" id="108003"/>
    <lineage>
        <taxon>Bacteria</taxon>
        <taxon>Pseudomonadati</taxon>
        <taxon>Pseudomonadota</taxon>
        <taxon>Gammaproteobacteria</taxon>
        <taxon>Chromatiales</taxon>
        <taxon>Ectothiorhodospiraceae</taxon>
        <taxon>Thioalkalivibrio</taxon>
    </lineage>
</organism>
<dbReference type="AlphaFoldDB" id="A0A1V3NLE0"/>
<evidence type="ECO:0000256" key="9">
    <source>
        <dbReference type="ARBA" id="ARBA00023027"/>
    </source>
</evidence>
<gene>
    <name evidence="11" type="primary">nadD</name>
    <name evidence="13" type="ORF">B1C78_05825</name>
</gene>
<keyword evidence="4 11" id="KW-0662">Pyridine nucleotide biosynthesis</keyword>
<comment type="similarity">
    <text evidence="3 11">Belongs to the NadD family.</text>
</comment>
<evidence type="ECO:0000313" key="13">
    <source>
        <dbReference type="EMBL" id="OOG25885.1"/>
    </source>
</evidence>
<evidence type="ECO:0000256" key="3">
    <source>
        <dbReference type="ARBA" id="ARBA00009014"/>
    </source>
</evidence>
<comment type="caution">
    <text evidence="13">The sequence shown here is derived from an EMBL/GenBank/DDBJ whole genome shotgun (WGS) entry which is preliminary data.</text>
</comment>
<keyword evidence="9 11" id="KW-0520">NAD</keyword>
<feature type="domain" description="Cytidyltransferase-like" evidence="12">
    <location>
        <begin position="4"/>
        <end position="179"/>
    </location>
</feature>
<reference evidence="13 14" key="1">
    <citation type="submission" date="2017-02" db="EMBL/GenBank/DDBJ databases">
        <title>Genomic diversity within the haloalkaliphilic genus Thioalkalivibrio.</title>
        <authorList>
            <person name="Ahn A.-C."/>
            <person name="Meier-Kolthoff J."/>
            <person name="Overmars L."/>
            <person name="Richter M."/>
            <person name="Woyke T."/>
            <person name="Sorokin D.Y."/>
            <person name="Muyzer G."/>
        </authorList>
    </citation>
    <scope>NUCLEOTIDE SEQUENCE [LARGE SCALE GENOMIC DNA]</scope>
    <source>
        <strain evidence="13 14">ALJD</strain>
    </source>
</reference>
<keyword evidence="5 11" id="KW-0808">Transferase</keyword>
<comment type="function">
    <text evidence="1 11">Catalyzes the reversible adenylation of nicotinate mononucleotide (NaMN) to nicotinic acid adenine dinucleotide (NaAD).</text>
</comment>
<evidence type="ECO:0000256" key="7">
    <source>
        <dbReference type="ARBA" id="ARBA00022741"/>
    </source>
</evidence>
<keyword evidence="6 11" id="KW-0548">Nucleotidyltransferase</keyword>
<dbReference type="PANTHER" id="PTHR39321:SF3">
    <property type="entry name" value="PHOSPHOPANTETHEINE ADENYLYLTRANSFERASE"/>
    <property type="match status" value="1"/>
</dbReference>
<keyword evidence="7 11" id="KW-0547">Nucleotide-binding</keyword>
<evidence type="ECO:0000313" key="14">
    <source>
        <dbReference type="Proteomes" id="UP000189462"/>
    </source>
</evidence>
<dbReference type="UniPathway" id="UPA00253">
    <property type="reaction ID" value="UER00332"/>
</dbReference>
<accession>A0A1V3NLE0</accession>
<dbReference type="SUPFAM" id="SSF52374">
    <property type="entry name" value="Nucleotidylyl transferase"/>
    <property type="match status" value="1"/>
</dbReference>
<dbReference type="Pfam" id="PF01467">
    <property type="entry name" value="CTP_transf_like"/>
    <property type="match status" value="1"/>
</dbReference>
<protein>
    <recommendedName>
        <fullName evidence="11">Probable nicotinate-nucleotide adenylyltransferase</fullName>
        <ecNumber evidence="11">2.7.7.18</ecNumber>
    </recommendedName>
    <alternativeName>
        <fullName evidence="11">Deamido-NAD(+) diphosphorylase</fullName>
    </alternativeName>
    <alternativeName>
        <fullName evidence="11">Deamido-NAD(+) pyrophosphorylase</fullName>
    </alternativeName>
    <alternativeName>
        <fullName evidence="11">Nicotinate mononucleotide adenylyltransferase</fullName>
        <shortName evidence="11">NaMN adenylyltransferase</shortName>
    </alternativeName>
</protein>
<comment type="pathway">
    <text evidence="2 11">Cofactor biosynthesis; NAD(+) biosynthesis; deamido-NAD(+) from nicotinate D-ribonucleotide: step 1/1.</text>
</comment>
<keyword evidence="14" id="KW-1185">Reference proteome</keyword>
<sequence length="217" mass="24166">MILILGGTFDPVHFGHLRPALEIMECLGADEVRFMPCRIPPHRGAPAVSAAHRLAMVERAVQGQPGFMVDRRELEREGPSYSVDTLESLRAEVGDQRPLCLMMGMDAFGGFRSWHRWQDILGLAHVVVAHRPGSPLRDPEDWISEAATEDPAILRDTPAGAVFFRSVTQLDISATAIRAMLRRGESPRYLLPDSVLEYIRLQGLYADHPGDRSARFA</sequence>
<evidence type="ECO:0000256" key="5">
    <source>
        <dbReference type="ARBA" id="ARBA00022679"/>
    </source>
</evidence>
<dbReference type="GO" id="GO:0004515">
    <property type="term" value="F:nicotinate-nucleotide adenylyltransferase activity"/>
    <property type="evidence" value="ECO:0007669"/>
    <property type="project" value="UniProtKB-UniRule"/>
</dbReference>
<dbReference type="InterPro" id="IPR014729">
    <property type="entry name" value="Rossmann-like_a/b/a_fold"/>
</dbReference>
<evidence type="ECO:0000256" key="11">
    <source>
        <dbReference type="HAMAP-Rule" id="MF_00244"/>
    </source>
</evidence>
<dbReference type="GO" id="GO:0005524">
    <property type="term" value="F:ATP binding"/>
    <property type="evidence" value="ECO:0007669"/>
    <property type="project" value="UniProtKB-KW"/>
</dbReference>
<keyword evidence="8 11" id="KW-0067">ATP-binding</keyword>
<dbReference type="EMBL" id="MVBK01000034">
    <property type="protein sequence ID" value="OOG25885.1"/>
    <property type="molecule type" value="Genomic_DNA"/>
</dbReference>
<evidence type="ECO:0000256" key="8">
    <source>
        <dbReference type="ARBA" id="ARBA00022840"/>
    </source>
</evidence>
<dbReference type="NCBIfam" id="NF000839">
    <property type="entry name" value="PRK00071.1-1"/>
    <property type="match status" value="1"/>
</dbReference>
<dbReference type="InterPro" id="IPR004821">
    <property type="entry name" value="Cyt_trans-like"/>
</dbReference>
<dbReference type="OrthoDB" id="5295945at2"/>
<dbReference type="GO" id="GO:0009435">
    <property type="term" value="P:NAD+ biosynthetic process"/>
    <property type="evidence" value="ECO:0007669"/>
    <property type="project" value="UniProtKB-UniRule"/>
</dbReference>
<dbReference type="STRING" id="108003.B1C78_05825"/>
<dbReference type="PANTHER" id="PTHR39321">
    <property type="entry name" value="NICOTINATE-NUCLEOTIDE ADENYLYLTRANSFERASE-RELATED"/>
    <property type="match status" value="1"/>
</dbReference>
<comment type="catalytic activity">
    <reaction evidence="10 11">
        <text>nicotinate beta-D-ribonucleotide + ATP + H(+) = deamido-NAD(+) + diphosphate</text>
        <dbReference type="Rhea" id="RHEA:22860"/>
        <dbReference type="ChEBI" id="CHEBI:15378"/>
        <dbReference type="ChEBI" id="CHEBI:30616"/>
        <dbReference type="ChEBI" id="CHEBI:33019"/>
        <dbReference type="ChEBI" id="CHEBI:57502"/>
        <dbReference type="ChEBI" id="CHEBI:58437"/>
        <dbReference type="EC" id="2.7.7.18"/>
    </reaction>
</comment>
<proteinExistence type="inferred from homology"/>
<evidence type="ECO:0000256" key="4">
    <source>
        <dbReference type="ARBA" id="ARBA00022642"/>
    </source>
</evidence>
<evidence type="ECO:0000256" key="1">
    <source>
        <dbReference type="ARBA" id="ARBA00002324"/>
    </source>
</evidence>
<dbReference type="Proteomes" id="UP000189462">
    <property type="component" value="Unassembled WGS sequence"/>
</dbReference>
<evidence type="ECO:0000256" key="6">
    <source>
        <dbReference type="ARBA" id="ARBA00022695"/>
    </source>
</evidence>
<evidence type="ECO:0000256" key="2">
    <source>
        <dbReference type="ARBA" id="ARBA00005019"/>
    </source>
</evidence>
<evidence type="ECO:0000256" key="10">
    <source>
        <dbReference type="ARBA" id="ARBA00048721"/>
    </source>
</evidence>
<dbReference type="Gene3D" id="3.40.50.620">
    <property type="entry name" value="HUPs"/>
    <property type="match status" value="1"/>
</dbReference>